<sequence length="182" mass="21149">MKMSASKLLDQLKIQVQEHSQLAKNLLHESEVKLNSRASHESWSVLECLEHLNRYGNFYIPGISHRISASKTSPSPVFKPGILGNYFAQSMLPKEKLNKMKTFKNMDPINSQLDKRVVEEFIRQQDQLLELLTKARNIDLNKVKTSISISKLIKLKLGDTFRFVIYHNERHILQIKKIMKSF</sequence>
<dbReference type="SUPFAM" id="SSF109854">
    <property type="entry name" value="DinB/YfiT-like putative metalloenzymes"/>
    <property type="match status" value="1"/>
</dbReference>
<dbReference type="Proteomes" id="UP000186373">
    <property type="component" value="Unassembled WGS sequence"/>
</dbReference>
<protein>
    <submittedName>
        <fullName evidence="2">DinB superfamily protein</fullName>
    </submittedName>
</protein>
<organism evidence="2 3">
    <name type="scientific">Chryseobacterium shigense</name>
    <dbReference type="NCBI Taxonomy" id="297244"/>
    <lineage>
        <taxon>Bacteria</taxon>
        <taxon>Pseudomonadati</taxon>
        <taxon>Bacteroidota</taxon>
        <taxon>Flavobacteriia</taxon>
        <taxon>Flavobacteriales</taxon>
        <taxon>Weeksellaceae</taxon>
        <taxon>Chryseobacterium group</taxon>
        <taxon>Chryseobacterium</taxon>
    </lineage>
</organism>
<dbReference type="EMBL" id="FTNY01000002">
    <property type="protein sequence ID" value="SIS31986.1"/>
    <property type="molecule type" value="Genomic_DNA"/>
</dbReference>
<evidence type="ECO:0000259" key="1">
    <source>
        <dbReference type="Pfam" id="PF12867"/>
    </source>
</evidence>
<dbReference type="InterPro" id="IPR034660">
    <property type="entry name" value="DinB/YfiT-like"/>
</dbReference>
<evidence type="ECO:0000313" key="3">
    <source>
        <dbReference type="Proteomes" id="UP000186373"/>
    </source>
</evidence>
<keyword evidence="3" id="KW-1185">Reference proteome</keyword>
<dbReference type="RefSeq" id="WP_104669434.1">
    <property type="nucleotide sequence ID" value="NZ_FTNY01000002.1"/>
</dbReference>
<evidence type="ECO:0000313" key="2">
    <source>
        <dbReference type="EMBL" id="SIS31986.1"/>
    </source>
</evidence>
<accession>A0A1N7I4K6</accession>
<dbReference type="Gene3D" id="1.20.120.450">
    <property type="entry name" value="dinb family like domain"/>
    <property type="match status" value="1"/>
</dbReference>
<gene>
    <name evidence="2" type="ORF">SAMN05421639_10214</name>
</gene>
<dbReference type="AlphaFoldDB" id="A0A1N7I4K6"/>
<proteinExistence type="predicted"/>
<reference evidence="3" key="1">
    <citation type="submission" date="2017-01" db="EMBL/GenBank/DDBJ databases">
        <authorList>
            <person name="Varghese N."/>
            <person name="Submissions S."/>
        </authorList>
    </citation>
    <scope>NUCLEOTIDE SEQUENCE [LARGE SCALE GENOMIC DNA]</scope>
    <source>
        <strain evidence="3">DSM 17126</strain>
    </source>
</reference>
<dbReference type="OrthoDB" id="1524454at2"/>
<dbReference type="Pfam" id="PF12867">
    <property type="entry name" value="DinB_2"/>
    <property type="match status" value="1"/>
</dbReference>
<feature type="domain" description="DinB-like" evidence="1">
    <location>
        <begin position="21"/>
        <end position="175"/>
    </location>
</feature>
<dbReference type="InterPro" id="IPR024775">
    <property type="entry name" value="DinB-like"/>
</dbReference>
<name>A0A1N7I4K6_9FLAO</name>